<feature type="compositionally biased region" description="Polar residues" evidence="1">
    <location>
        <begin position="780"/>
        <end position="789"/>
    </location>
</feature>
<dbReference type="Gene3D" id="3.10.20.90">
    <property type="entry name" value="Phosphatidylinositol 3-kinase Catalytic Subunit, Chain A, domain 1"/>
    <property type="match status" value="1"/>
</dbReference>
<dbReference type="Proteomes" id="UP001557470">
    <property type="component" value="Unassembled WGS sequence"/>
</dbReference>
<dbReference type="Pfam" id="PF09469">
    <property type="entry name" value="Cobl"/>
    <property type="match status" value="1"/>
</dbReference>
<feature type="region of interest" description="Disordered" evidence="1">
    <location>
        <begin position="775"/>
        <end position="812"/>
    </location>
</feature>
<organism evidence="3 4">
    <name type="scientific">Umbra pygmaea</name>
    <name type="common">Eastern mudminnow</name>
    <dbReference type="NCBI Taxonomy" id="75934"/>
    <lineage>
        <taxon>Eukaryota</taxon>
        <taxon>Metazoa</taxon>
        <taxon>Chordata</taxon>
        <taxon>Craniata</taxon>
        <taxon>Vertebrata</taxon>
        <taxon>Euteleostomi</taxon>
        <taxon>Actinopterygii</taxon>
        <taxon>Neopterygii</taxon>
        <taxon>Teleostei</taxon>
        <taxon>Protacanthopterygii</taxon>
        <taxon>Esociformes</taxon>
        <taxon>Umbridae</taxon>
        <taxon>Umbra</taxon>
    </lineage>
</organism>
<feature type="compositionally biased region" description="Polar residues" evidence="1">
    <location>
        <begin position="8"/>
        <end position="20"/>
    </location>
</feature>
<dbReference type="EMBL" id="JAGEUA010000001">
    <property type="protein sequence ID" value="KAL1021926.1"/>
    <property type="molecule type" value="Genomic_DNA"/>
</dbReference>
<feature type="region of interest" description="Disordered" evidence="1">
    <location>
        <begin position="1"/>
        <end position="35"/>
    </location>
</feature>
<proteinExistence type="predicted"/>
<accession>A0ABD0XKH1</accession>
<dbReference type="PANTHER" id="PTHR21557:SF2">
    <property type="entry name" value="CORDON-BLEU PROTEIN-LIKE 1"/>
    <property type="match status" value="1"/>
</dbReference>
<protein>
    <recommendedName>
        <fullName evidence="2">Cordon-bleu ubiquitin-like domain-containing protein</fullName>
    </recommendedName>
</protein>
<feature type="compositionally biased region" description="Pro residues" evidence="1">
    <location>
        <begin position="704"/>
        <end position="717"/>
    </location>
</feature>
<name>A0ABD0XKH1_UMBPY</name>
<feature type="compositionally biased region" description="Polar residues" evidence="1">
    <location>
        <begin position="429"/>
        <end position="445"/>
    </location>
</feature>
<evidence type="ECO:0000313" key="3">
    <source>
        <dbReference type="EMBL" id="KAL1021926.1"/>
    </source>
</evidence>
<feature type="compositionally biased region" description="Pro residues" evidence="1">
    <location>
        <begin position="321"/>
        <end position="332"/>
    </location>
</feature>
<dbReference type="InterPro" id="IPR039895">
    <property type="entry name" value="COBL-like"/>
</dbReference>
<sequence length="812" mass="87546">MFSRDSPEIQSSLRPLSQSEPWGGSMNEEESPLETEHTLAVLLPGGVEITTTVNGSKPVMDLLVSLCAQYHLNPSDFTVELQSANRNDIAFKPSSLIGSMEADRILLKPKGVEEKMTKRPYVPEATVRLLINYKKNHKAVVRVSPRVPLEQLLPSICEKCEFDLESTILLKDNHSDEPLDLTRSLNDHGLRELYAKGPAAVCPEVDLTPPPTEAHAEESGLTVKEKKQKRKQKEKENRGLFSLFRRIKKKPEKEVCVSAPTSSGLTNRCETSISMNSLGVRCSNTLPSKKRQAPLPPIAGSQSVPANLNIQPLTSRKKRAPLPPHCPSPPPQDTEVEGNGVFLYTVEEERGESDELNSSSSTSSPNSSSPLAHPQTPPSVSRFSATLPSSNPNHTSPPTTPSVGEILTPLLLSQTRAKLKQPSMLTPRPASSTNGGSPVSSTQSGAWREVSPLHLLQLKANMLGEAWRSPSLREGMSPGLREGMSPGLREGMTTFTVVPRGQSLRKQRGFEEDLTLDPPKTSEPSQTINRPCDGVPDSAWEDKQAAQQWTEVEATSPKLDVEASPPGIPECSTVCLISPQAVSSTVELYETAPNSPVEENQEELQSPVNTQGCLESVSEVPNPYSTDLFTLTTNIIPGNEVTSTCEGSESTGTFQKTDLISKDESEEGRFSFPPPPTPLCCNKDKKGVTQATQLRVRVPGGRNPSPPSYPPPSPPTQSPSSCALAEGDNVTNSPSLPKPNMIHLTLPTPYEPPAASRPLVRKTAIPSSFAQAVAVAVRKAQSSPQQRAATQPGPSSGSSPSAALPLHYTGSD</sequence>
<dbReference type="InterPro" id="IPR019025">
    <property type="entry name" value="Cordon-bleu_ubiquitin_domain"/>
</dbReference>
<feature type="compositionally biased region" description="Low complexity" evidence="1">
    <location>
        <begin position="642"/>
        <end position="653"/>
    </location>
</feature>
<evidence type="ECO:0000313" key="4">
    <source>
        <dbReference type="Proteomes" id="UP001557470"/>
    </source>
</evidence>
<evidence type="ECO:0000256" key="1">
    <source>
        <dbReference type="SAM" id="MobiDB-lite"/>
    </source>
</evidence>
<evidence type="ECO:0000259" key="2">
    <source>
        <dbReference type="Pfam" id="PF09469"/>
    </source>
</evidence>
<comment type="caution">
    <text evidence="3">The sequence shown here is derived from an EMBL/GenBank/DDBJ whole genome shotgun (WGS) entry which is preliminary data.</text>
</comment>
<feature type="compositionally biased region" description="Low complexity" evidence="1">
    <location>
        <begin position="792"/>
        <end position="806"/>
    </location>
</feature>
<keyword evidence="4" id="KW-1185">Reference proteome</keyword>
<feature type="compositionally biased region" description="Low complexity" evidence="1">
    <location>
        <begin position="357"/>
        <end position="370"/>
    </location>
</feature>
<gene>
    <name evidence="3" type="ORF">UPYG_G00020000</name>
</gene>
<reference evidence="3 4" key="1">
    <citation type="submission" date="2024-06" db="EMBL/GenBank/DDBJ databases">
        <authorList>
            <person name="Pan Q."/>
            <person name="Wen M."/>
            <person name="Jouanno E."/>
            <person name="Zahm M."/>
            <person name="Klopp C."/>
            <person name="Cabau C."/>
            <person name="Louis A."/>
            <person name="Berthelot C."/>
            <person name="Parey E."/>
            <person name="Roest Crollius H."/>
            <person name="Montfort J."/>
            <person name="Robinson-Rechavi M."/>
            <person name="Bouchez O."/>
            <person name="Lampietro C."/>
            <person name="Lopez Roques C."/>
            <person name="Donnadieu C."/>
            <person name="Postlethwait J."/>
            <person name="Bobe J."/>
            <person name="Verreycken H."/>
            <person name="Guiguen Y."/>
        </authorList>
    </citation>
    <scope>NUCLEOTIDE SEQUENCE [LARGE SCALE GENOMIC DNA]</scope>
    <source>
        <strain evidence="3">Up_M1</strain>
        <tissue evidence="3">Testis</tissue>
    </source>
</reference>
<dbReference type="AlphaFoldDB" id="A0ABD0XKH1"/>
<feature type="domain" description="Cordon-bleu ubiquitin-like" evidence="2">
    <location>
        <begin position="119"/>
        <end position="196"/>
    </location>
</feature>
<feature type="compositionally biased region" description="Low complexity" evidence="1">
    <location>
        <begin position="386"/>
        <end position="397"/>
    </location>
</feature>
<feature type="compositionally biased region" description="Basic and acidic residues" evidence="1">
    <location>
        <begin position="659"/>
        <end position="669"/>
    </location>
</feature>
<feature type="compositionally biased region" description="Polar residues" evidence="1">
    <location>
        <begin position="300"/>
        <end position="314"/>
    </location>
</feature>
<feature type="region of interest" description="Disordered" evidence="1">
    <location>
        <begin position="418"/>
        <end position="446"/>
    </location>
</feature>
<feature type="region of interest" description="Disordered" evidence="1">
    <location>
        <begin position="696"/>
        <end position="759"/>
    </location>
</feature>
<feature type="region of interest" description="Disordered" evidence="1">
    <location>
        <begin position="209"/>
        <end position="238"/>
    </location>
</feature>
<feature type="region of interest" description="Disordered" evidence="1">
    <location>
        <begin position="640"/>
        <end position="684"/>
    </location>
</feature>
<dbReference type="PANTHER" id="PTHR21557">
    <property type="entry name" value="CORDON-BLEU"/>
    <property type="match status" value="1"/>
</dbReference>
<feature type="region of interest" description="Disordered" evidence="1">
    <location>
        <begin position="284"/>
        <end position="404"/>
    </location>
</feature>